<dbReference type="GO" id="GO:0009055">
    <property type="term" value="F:electron transfer activity"/>
    <property type="evidence" value="ECO:0007669"/>
    <property type="project" value="InterPro"/>
</dbReference>
<dbReference type="InterPro" id="IPR051395">
    <property type="entry name" value="Cytochrome_c_Peroxidase/MauG"/>
</dbReference>
<sequence>MDSNTPKKQFLRNRWRSITILLFLVTFVSFFAYRLEIVLGVTPSKYNTFTPQTQAASQEIGSYDVLGYSINKEEATRLLQTEDGRKQLSPENGAFAVTQETLKLGRDAFYSETFGNEIFQTDVVGVLNGPINMITVGQAIAGLGGKHTTNLQIPINEDVTIGGRTFKAGTLLNTGLDVPANSLVPLGMRASITKGKLRFGITCALCHATVESKTGRILEGAPNNDLDTGLVLAFATNSAAMFRQTDVNPTQIPLGEHTYINADNQESRLPDVKAVEDAVDAKLLTWPPGNFDSTGTLVNNPSQTPSSYTFGAWPYGWSGHSAVGWFHGLTTLNSNVHATNSDGTNGADASQALLGIDKETYLGVILQNAANPAFKLPTGAKPSEFFNKIDPTPGEPAINEVIRMPGYPQGSPFMLDGLMASSPGFPVGEQLNAMSAWQNTLAPPPTAISDVASLERGSAVFTRAGCIECHSGRYFTNHDVIAQNEIGTQPSRAPTLAPFAKNFTTPQTYPNSVSVPLPSNPPVLEVSTDITPKKAQELAFGINNSAGGYKVPSLIGLYLTAPYLHDGGVAASAEALKQDGKDGHFVVANPDQIGMAGTLMQNILPDPAASLRVLVDRNLRQVAVAANQANSDLQKSNVDGSGHAYWVDAEAGFTPGEQTDLIQFLLSLDDNPEVLPSSR</sequence>
<name>A0A951PV40_9NOST</name>
<comment type="caution">
    <text evidence="6">The sequence shown here is derived from an EMBL/GenBank/DDBJ whole genome shotgun (WGS) entry which is preliminary data.</text>
</comment>
<accession>A0A951PV40</accession>
<feature type="domain" description="Cytochrome c" evidence="5">
    <location>
        <begin position="452"/>
        <end position="669"/>
    </location>
</feature>
<evidence type="ECO:0000256" key="1">
    <source>
        <dbReference type="ARBA" id="ARBA00022617"/>
    </source>
</evidence>
<dbReference type="AlphaFoldDB" id="A0A951PV40"/>
<evidence type="ECO:0000259" key="5">
    <source>
        <dbReference type="PROSITE" id="PS51007"/>
    </source>
</evidence>
<dbReference type="SUPFAM" id="SSF46626">
    <property type="entry name" value="Cytochrome c"/>
    <property type="match status" value="1"/>
</dbReference>
<dbReference type="InterPro" id="IPR009056">
    <property type="entry name" value="Cyt_c-like_dom"/>
</dbReference>
<dbReference type="InterPro" id="IPR036909">
    <property type="entry name" value="Cyt_c-like_dom_sf"/>
</dbReference>
<dbReference type="PROSITE" id="PS51007">
    <property type="entry name" value="CYTC"/>
    <property type="match status" value="2"/>
</dbReference>
<feature type="domain" description="Cytochrome c" evidence="5">
    <location>
        <begin position="190"/>
        <end position="280"/>
    </location>
</feature>
<dbReference type="Proteomes" id="UP000715781">
    <property type="component" value="Unassembled WGS sequence"/>
</dbReference>
<dbReference type="GO" id="GO:0046872">
    <property type="term" value="F:metal ion binding"/>
    <property type="evidence" value="ECO:0007669"/>
    <property type="project" value="UniProtKB-KW"/>
</dbReference>
<keyword evidence="1 4" id="KW-0349">Heme</keyword>
<proteinExistence type="predicted"/>
<gene>
    <name evidence="6" type="ORF">KME32_04635</name>
</gene>
<organism evidence="6 7">
    <name type="scientific">Mojavia pulchra JT2-VF2</name>
    <dbReference type="NCBI Taxonomy" id="287848"/>
    <lineage>
        <taxon>Bacteria</taxon>
        <taxon>Bacillati</taxon>
        <taxon>Cyanobacteriota</taxon>
        <taxon>Cyanophyceae</taxon>
        <taxon>Nostocales</taxon>
        <taxon>Nostocaceae</taxon>
    </lineage>
</organism>
<dbReference type="PANTHER" id="PTHR30600">
    <property type="entry name" value="CYTOCHROME C PEROXIDASE-RELATED"/>
    <property type="match status" value="1"/>
</dbReference>
<keyword evidence="2 4" id="KW-0479">Metal-binding</keyword>
<dbReference type="Gene3D" id="1.10.760.10">
    <property type="entry name" value="Cytochrome c-like domain"/>
    <property type="match status" value="1"/>
</dbReference>
<reference evidence="6" key="1">
    <citation type="submission" date="2021-05" db="EMBL/GenBank/DDBJ databases">
        <authorList>
            <person name="Pietrasiak N."/>
            <person name="Ward R."/>
            <person name="Stajich J.E."/>
            <person name="Kurbessoian T."/>
        </authorList>
    </citation>
    <scope>NUCLEOTIDE SEQUENCE</scope>
    <source>
        <strain evidence="6">JT2-VF2</strain>
    </source>
</reference>
<dbReference type="GO" id="GO:0020037">
    <property type="term" value="F:heme binding"/>
    <property type="evidence" value="ECO:0007669"/>
    <property type="project" value="InterPro"/>
</dbReference>
<evidence type="ECO:0000313" key="6">
    <source>
        <dbReference type="EMBL" id="MBW4560440.1"/>
    </source>
</evidence>
<evidence type="ECO:0000256" key="4">
    <source>
        <dbReference type="PROSITE-ProRule" id="PRU00433"/>
    </source>
</evidence>
<dbReference type="GO" id="GO:0004130">
    <property type="term" value="F:cytochrome-c peroxidase activity"/>
    <property type="evidence" value="ECO:0007669"/>
    <property type="project" value="TreeGrafter"/>
</dbReference>
<protein>
    <recommendedName>
        <fullName evidence="5">Cytochrome c domain-containing protein</fullName>
    </recommendedName>
</protein>
<evidence type="ECO:0000313" key="7">
    <source>
        <dbReference type="Proteomes" id="UP000715781"/>
    </source>
</evidence>
<evidence type="ECO:0000256" key="2">
    <source>
        <dbReference type="ARBA" id="ARBA00022723"/>
    </source>
</evidence>
<reference evidence="6" key="2">
    <citation type="journal article" date="2022" name="Microbiol. Resour. Announc.">
        <title>Metagenome Sequencing to Explore Phylogenomics of Terrestrial Cyanobacteria.</title>
        <authorList>
            <person name="Ward R.D."/>
            <person name="Stajich J.E."/>
            <person name="Johansen J.R."/>
            <person name="Huntemann M."/>
            <person name="Clum A."/>
            <person name="Foster B."/>
            <person name="Foster B."/>
            <person name="Roux S."/>
            <person name="Palaniappan K."/>
            <person name="Varghese N."/>
            <person name="Mukherjee S."/>
            <person name="Reddy T.B.K."/>
            <person name="Daum C."/>
            <person name="Copeland A."/>
            <person name="Chen I.A."/>
            <person name="Ivanova N.N."/>
            <person name="Kyrpides N.C."/>
            <person name="Shapiro N."/>
            <person name="Eloe-Fadrosh E.A."/>
            <person name="Pietrasiak N."/>
        </authorList>
    </citation>
    <scope>NUCLEOTIDE SEQUENCE</scope>
    <source>
        <strain evidence="6">JT2-VF2</strain>
    </source>
</reference>
<keyword evidence="3 4" id="KW-0408">Iron</keyword>
<dbReference type="EMBL" id="JAHHHN010000002">
    <property type="protein sequence ID" value="MBW4560440.1"/>
    <property type="molecule type" value="Genomic_DNA"/>
</dbReference>
<evidence type="ECO:0000256" key="3">
    <source>
        <dbReference type="ARBA" id="ARBA00023004"/>
    </source>
</evidence>